<reference evidence="1 2" key="1">
    <citation type="submission" date="2012-10" db="EMBL/GenBank/DDBJ databases">
        <authorList>
            <person name="Harkins D.M."/>
            <person name="Durkin A.S."/>
            <person name="Brinkac L.M."/>
            <person name="Selengut J.D."/>
            <person name="Sanka R."/>
            <person name="DePew J."/>
            <person name="Purushe J."/>
            <person name="Peacock S.J."/>
            <person name="Thaipadungpanit J."/>
            <person name="Wuthiekanun V.W."/>
            <person name="Day N.P."/>
            <person name="Vinetz J.M."/>
            <person name="Sutton G.G."/>
            <person name="Nelson W.C."/>
            <person name="Fouts D.E."/>
        </authorList>
    </citation>
    <scope>NUCLEOTIDE SEQUENCE [LARGE SCALE GENOMIC DNA]</scope>
    <source>
        <strain evidence="1 2">H1</strain>
    </source>
</reference>
<dbReference type="AlphaFoldDB" id="A0A0E2B534"/>
<gene>
    <name evidence="1" type="ORF">LEP1GSC081_1355</name>
</gene>
<sequence length="71" mass="8037">MGLMQDQILEKARALTILISSKAREDAKANGQDVLFRKGNNLICRKPNGEEIVLKQLPRRVSNLLAEYDLE</sequence>
<comment type="caution">
    <text evidence="1">The sequence shown here is derived from an EMBL/GenBank/DDBJ whole genome shotgun (WGS) entry which is preliminary data.</text>
</comment>
<dbReference type="Proteomes" id="UP000006253">
    <property type="component" value="Unassembled WGS sequence"/>
</dbReference>
<name>A0A0E2B534_9LEPT</name>
<evidence type="ECO:0000313" key="1">
    <source>
        <dbReference type="EMBL" id="EKO16412.1"/>
    </source>
</evidence>
<accession>A0A0E2B534</accession>
<proteinExistence type="predicted"/>
<dbReference type="EMBL" id="AHMY02000026">
    <property type="protein sequence ID" value="EKO16412.1"/>
    <property type="molecule type" value="Genomic_DNA"/>
</dbReference>
<organism evidence="1 2">
    <name type="scientific">Leptospira kirschneri str. H1</name>
    <dbReference type="NCBI Taxonomy" id="1049966"/>
    <lineage>
        <taxon>Bacteria</taxon>
        <taxon>Pseudomonadati</taxon>
        <taxon>Spirochaetota</taxon>
        <taxon>Spirochaetia</taxon>
        <taxon>Leptospirales</taxon>
        <taxon>Leptospiraceae</taxon>
        <taxon>Leptospira</taxon>
    </lineage>
</organism>
<protein>
    <submittedName>
        <fullName evidence="1">Uncharacterized protein</fullName>
    </submittedName>
</protein>
<evidence type="ECO:0000313" key="2">
    <source>
        <dbReference type="Proteomes" id="UP000006253"/>
    </source>
</evidence>